<reference evidence="8" key="2">
    <citation type="submission" date="2021-04" db="EMBL/GenBank/DDBJ databases">
        <authorList>
            <person name="Gilroy R."/>
        </authorList>
    </citation>
    <scope>NUCLEOTIDE SEQUENCE</scope>
    <source>
        <strain evidence="8">CHK33-7979</strain>
    </source>
</reference>
<dbReference type="Proteomes" id="UP000886824">
    <property type="component" value="Unassembled WGS sequence"/>
</dbReference>
<sequence length="453" mass="48441">MNWGILILFIAIILFGVLAFRGISALILAPLVTCFVLIFSPIFAGQNIAILDGLKAQFMPAAANYVSSYFLVFFVGAIFGAVYQFTGAAKSIAKWLAGMCQGKFVAPIIMCITGLLTYGGISGFVVFFVIYPIALQMFRSANLTRRLIPAAISAGCWTWSMYGPGSPSIQNVIPIEILGTSPTAALVPSLIATVASFVMIFVWLEYRARSFSKRGYYFHDERMKAQLSPEELREDDPNEVLPNPILALIPILVILVLFNAPILLKEDGTRGGLPVETSVFAGVVLAVILFFPRIEGGINGWVKVFNKGAADSGVSILNTAIVVGFGGVVQNTQGFTDLVASLQKLDMNPLIFVMITVAVCAGACGSASGGMGVAFNALKDVYASLGANFQYVHRIGAIAAGTLDTLPHQGAQITLLGICKCNHKEAYFDIAITQIAIPFITCFLFIALASMGL</sequence>
<dbReference type="PANTHER" id="PTHR30354:SF7">
    <property type="entry name" value="BLL7963 PROTEIN"/>
    <property type="match status" value="1"/>
</dbReference>
<evidence type="ECO:0000313" key="8">
    <source>
        <dbReference type="EMBL" id="HIY74056.1"/>
    </source>
</evidence>
<keyword evidence="3 6" id="KW-0812">Transmembrane</keyword>
<dbReference type="PANTHER" id="PTHR30354">
    <property type="entry name" value="GNT FAMILY GLUCONATE TRANSPORTER"/>
    <property type="match status" value="1"/>
</dbReference>
<feature type="transmembrane region" description="Helical" evidence="6">
    <location>
        <begin position="272"/>
        <end position="291"/>
    </location>
</feature>
<keyword evidence="5 6" id="KW-0472">Membrane</keyword>
<dbReference type="GO" id="GO:0005886">
    <property type="term" value="C:plasma membrane"/>
    <property type="evidence" value="ECO:0007669"/>
    <property type="project" value="TreeGrafter"/>
</dbReference>
<evidence type="ECO:0000259" key="7">
    <source>
        <dbReference type="Pfam" id="PF03553"/>
    </source>
</evidence>
<comment type="subcellular location">
    <subcellularLocation>
        <location evidence="1">Cell membrane</location>
        <topology evidence="1">Multi-pass membrane protein</topology>
    </subcellularLocation>
</comment>
<evidence type="ECO:0000256" key="5">
    <source>
        <dbReference type="ARBA" id="ARBA00023136"/>
    </source>
</evidence>
<dbReference type="AlphaFoldDB" id="A0A9D1Z5W7"/>
<feature type="domain" description="Na+/H+ antiporter NhaC-like C-terminal" evidence="7">
    <location>
        <begin position="189"/>
        <end position="400"/>
    </location>
</feature>
<feature type="transmembrane region" description="Helical" evidence="6">
    <location>
        <begin position="426"/>
        <end position="449"/>
    </location>
</feature>
<evidence type="ECO:0000256" key="1">
    <source>
        <dbReference type="ARBA" id="ARBA00004651"/>
    </source>
</evidence>
<feature type="transmembrane region" description="Helical" evidence="6">
    <location>
        <begin position="147"/>
        <end position="165"/>
    </location>
</feature>
<dbReference type="GO" id="GO:0015128">
    <property type="term" value="F:gluconate transmembrane transporter activity"/>
    <property type="evidence" value="ECO:0007669"/>
    <property type="project" value="InterPro"/>
</dbReference>
<feature type="transmembrane region" description="Helical" evidence="6">
    <location>
        <begin position="185"/>
        <end position="204"/>
    </location>
</feature>
<evidence type="ECO:0000256" key="2">
    <source>
        <dbReference type="ARBA" id="ARBA00022475"/>
    </source>
</evidence>
<dbReference type="EMBL" id="DXCX01000089">
    <property type="protein sequence ID" value="HIY74056.1"/>
    <property type="molecule type" value="Genomic_DNA"/>
</dbReference>
<evidence type="ECO:0000313" key="9">
    <source>
        <dbReference type="Proteomes" id="UP000886824"/>
    </source>
</evidence>
<accession>A0A9D1Z5W7</accession>
<feature type="transmembrane region" description="Helical" evidence="6">
    <location>
        <begin position="240"/>
        <end position="260"/>
    </location>
</feature>
<keyword evidence="2" id="KW-1003">Cell membrane</keyword>
<evidence type="ECO:0000256" key="3">
    <source>
        <dbReference type="ARBA" id="ARBA00022692"/>
    </source>
</evidence>
<feature type="transmembrane region" description="Helical" evidence="6">
    <location>
        <begin position="350"/>
        <end position="375"/>
    </location>
</feature>
<protein>
    <submittedName>
        <fullName evidence="8">GntP family permease</fullName>
    </submittedName>
</protein>
<evidence type="ECO:0000256" key="4">
    <source>
        <dbReference type="ARBA" id="ARBA00022989"/>
    </source>
</evidence>
<comment type="caution">
    <text evidence="8">The sequence shown here is derived from an EMBL/GenBank/DDBJ whole genome shotgun (WGS) entry which is preliminary data.</text>
</comment>
<name>A0A9D1Z5W7_9FIRM</name>
<dbReference type="InterPro" id="IPR003474">
    <property type="entry name" value="Glcn_transporter"/>
</dbReference>
<dbReference type="Pfam" id="PF03553">
    <property type="entry name" value="Na_H_antiporter"/>
    <property type="match status" value="1"/>
</dbReference>
<proteinExistence type="predicted"/>
<organism evidence="8 9">
    <name type="scientific">Candidatus Intestinimonas merdavium</name>
    <dbReference type="NCBI Taxonomy" id="2838622"/>
    <lineage>
        <taxon>Bacteria</taxon>
        <taxon>Bacillati</taxon>
        <taxon>Bacillota</taxon>
        <taxon>Clostridia</taxon>
        <taxon>Eubacteriales</taxon>
        <taxon>Intestinimonas</taxon>
    </lineage>
</organism>
<keyword evidence="4 6" id="KW-1133">Transmembrane helix</keyword>
<feature type="transmembrane region" description="Helical" evidence="6">
    <location>
        <begin position="105"/>
        <end position="135"/>
    </location>
</feature>
<feature type="transmembrane region" description="Helical" evidence="6">
    <location>
        <begin position="62"/>
        <end position="85"/>
    </location>
</feature>
<reference evidence="8" key="1">
    <citation type="journal article" date="2021" name="PeerJ">
        <title>Extensive microbial diversity within the chicken gut microbiome revealed by metagenomics and culture.</title>
        <authorList>
            <person name="Gilroy R."/>
            <person name="Ravi A."/>
            <person name="Getino M."/>
            <person name="Pursley I."/>
            <person name="Horton D.L."/>
            <person name="Alikhan N.F."/>
            <person name="Baker D."/>
            <person name="Gharbi K."/>
            <person name="Hall N."/>
            <person name="Watson M."/>
            <person name="Adriaenssens E.M."/>
            <person name="Foster-Nyarko E."/>
            <person name="Jarju S."/>
            <person name="Secka A."/>
            <person name="Antonio M."/>
            <person name="Oren A."/>
            <person name="Chaudhuri R.R."/>
            <person name="La Ragione R."/>
            <person name="Hildebrand F."/>
            <person name="Pallen M.J."/>
        </authorList>
    </citation>
    <scope>NUCLEOTIDE SEQUENCE</scope>
    <source>
        <strain evidence="8">CHK33-7979</strain>
    </source>
</reference>
<gene>
    <name evidence="8" type="ORF">H9826_08810</name>
</gene>
<feature type="transmembrane region" description="Helical" evidence="6">
    <location>
        <begin position="29"/>
        <end position="50"/>
    </location>
</feature>
<feature type="transmembrane region" description="Helical" evidence="6">
    <location>
        <begin position="312"/>
        <end position="330"/>
    </location>
</feature>
<evidence type="ECO:0000256" key="6">
    <source>
        <dbReference type="SAM" id="Phobius"/>
    </source>
</evidence>
<dbReference type="InterPro" id="IPR018461">
    <property type="entry name" value="Na/H_Antiport_NhaC-like_C"/>
</dbReference>